<dbReference type="VEuPathDB" id="FungiDB:PV10_04161"/>
<dbReference type="HOGENOM" id="CLU_1517875_0_0_1"/>
<dbReference type="Proteomes" id="UP000054302">
    <property type="component" value="Unassembled WGS sequence"/>
</dbReference>
<dbReference type="AlphaFoldDB" id="A0A0D1ZDW9"/>
<dbReference type="EMBL" id="KN847522">
    <property type="protein sequence ID" value="KIV92902.1"/>
    <property type="molecule type" value="Genomic_DNA"/>
</dbReference>
<dbReference type="GeneID" id="27322006"/>
<sequence length="177" mass="19115">MSLSSVVEVVLMVFVEVVADCDVNKLAYVERLEGDAAFVLGTDVVEVDVELDVELETDVMASDGDKRKGFAVSKLGDVKIKEVELRPAVNEGVEEGGKVRLDVEVERDVIPEVEMEKEFIVGSNVDVLDMKFGVEPKYEAGNVVGRPEVGNTADFVGKPSASELVEDVLVGKGEVVK</sequence>
<keyword evidence="3" id="KW-1185">Reference proteome</keyword>
<evidence type="ECO:0000256" key="1">
    <source>
        <dbReference type="SAM" id="SignalP"/>
    </source>
</evidence>
<accession>A0A0D1ZDW9</accession>
<name>A0A0D1ZDW9_EXOME</name>
<dbReference type="RefSeq" id="XP_016224476.1">
    <property type="nucleotide sequence ID" value="XM_016368688.1"/>
</dbReference>
<evidence type="ECO:0000313" key="2">
    <source>
        <dbReference type="EMBL" id="KIV92902.1"/>
    </source>
</evidence>
<gene>
    <name evidence="2" type="ORF">PV10_04161</name>
</gene>
<proteinExistence type="predicted"/>
<feature type="signal peptide" evidence="1">
    <location>
        <begin position="1"/>
        <end position="19"/>
    </location>
</feature>
<feature type="chain" id="PRO_5002237688" evidence="1">
    <location>
        <begin position="20"/>
        <end position="177"/>
    </location>
</feature>
<reference evidence="2 3" key="1">
    <citation type="submission" date="2015-01" db="EMBL/GenBank/DDBJ databases">
        <title>The Genome Sequence of Exophiala mesophila CBS40295.</title>
        <authorList>
            <consortium name="The Broad Institute Genomics Platform"/>
            <person name="Cuomo C."/>
            <person name="de Hoog S."/>
            <person name="Gorbushina A."/>
            <person name="Stielow B."/>
            <person name="Teixiera M."/>
            <person name="Abouelleil A."/>
            <person name="Chapman S.B."/>
            <person name="Priest M."/>
            <person name="Young S.K."/>
            <person name="Wortman J."/>
            <person name="Nusbaum C."/>
            <person name="Birren B."/>
        </authorList>
    </citation>
    <scope>NUCLEOTIDE SEQUENCE [LARGE SCALE GENOMIC DNA]</scope>
    <source>
        <strain evidence="2 3">CBS 40295</strain>
    </source>
</reference>
<evidence type="ECO:0000313" key="3">
    <source>
        <dbReference type="Proteomes" id="UP000054302"/>
    </source>
</evidence>
<organism evidence="2 3">
    <name type="scientific">Exophiala mesophila</name>
    <name type="common">Black yeast-like fungus</name>
    <dbReference type="NCBI Taxonomy" id="212818"/>
    <lineage>
        <taxon>Eukaryota</taxon>
        <taxon>Fungi</taxon>
        <taxon>Dikarya</taxon>
        <taxon>Ascomycota</taxon>
        <taxon>Pezizomycotina</taxon>
        <taxon>Eurotiomycetes</taxon>
        <taxon>Chaetothyriomycetidae</taxon>
        <taxon>Chaetothyriales</taxon>
        <taxon>Herpotrichiellaceae</taxon>
        <taxon>Exophiala</taxon>
    </lineage>
</organism>
<protein>
    <submittedName>
        <fullName evidence="2">Uncharacterized protein</fullName>
    </submittedName>
</protein>
<keyword evidence="1" id="KW-0732">Signal</keyword>